<evidence type="ECO:0000256" key="1">
    <source>
        <dbReference type="ARBA" id="ARBA00022729"/>
    </source>
</evidence>
<reference evidence="8 9" key="1">
    <citation type="submission" date="2019-04" db="EMBL/GenBank/DDBJ databases">
        <authorList>
            <person name="Park S."/>
            <person name="Yoon J.-H."/>
        </authorList>
    </citation>
    <scope>NUCLEOTIDE SEQUENCE [LARGE SCALE GENOMIC DNA]</scope>
    <source>
        <strain evidence="8 9">HJM-18</strain>
    </source>
</reference>
<dbReference type="EMBL" id="SRPF01000002">
    <property type="protein sequence ID" value="TGN40036.1"/>
    <property type="molecule type" value="Genomic_DNA"/>
</dbReference>
<keyword evidence="4 6" id="KW-0998">Cell outer membrane</keyword>
<dbReference type="InterPro" id="IPR007485">
    <property type="entry name" value="LPS_assembly_LptE"/>
</dbReference>
<evidence type="ECO:0000256" key="2">
    <source>
        <dbReference type="ARBA" id="ARBA00023136"/>
    </source>
</evidence>
<dbReference type="PROSITE" id="PS51257">
    <property type="entry name" value="PROKAR_LIPOPROTEIN"/>
    <property type="match status" value="1"/>
</dbReference>
<comment type="function">
    <text evidence="6">Together with LptD, is involved in the assembly of lipopolysaccharide (LPS) at the surface of the outer membrane. Required for the proper assembly of LptD. Binds LPS and may serve as the LPS recognition site at the outer membrane.</text>
</comment>
<dbReference type="GO" id="GO:0043165">
    <property type="term" value="P:Gram-negative-bacterium-type cell outer membrane assembly"/>
    <property type="evidence" value="ECO:0007669"/>
    <property type="project" value="UniProtKB-UniRule"/>
</dbReference>
<name>A0A4Z1C9G6_9GAMM</name>
<accession>A0A4Z1C9G6</accession>
<keyword evidence="2 6" id="KW-0472">Membrane</keyword>
<feature type="chain" id="PRO_5021297219" description="LPS-assembly lipoprotein LptE" evidence="7">
    <location>
        <begin position="18"/>
        <end position="174"/>
    </location>
</feature>
<evidence type="ECO:0000256" key="5">
    <source>
        <dbReference type="ARBA" id="ARBA00023288"/>
    </source>
</evidence>
<evidence type="ECO:0000313" key="9">
    <source>
        <dbReference type="Proteomes" id="UP000298325"/>
    </source>
</evidence>
<dbReference type="Gene3D" id="3.30.160.150">
    <property type="entry name" value="Lipoprotein like domain"/>
    <property type="match status" value="1"/>
</dbReference>
<sequence>MPRAPVFLCLIVSLALAGCGFQLRGASNVPEAVQPLALQCETPIPDRLCRAIKNQLELGSVRIADADSAKAVLRLSEFRQERRANAVTARAAAAEYTLRQSVGVEVISADQTPLLATERVTSAETYRYDETNVLAKQREEDTLQDQLAERLAQQILFRLAPLNQTRLDSLEAAE</sequence>
<keyword evidence="3 6" id="KW-0564">Palmitate</keyword>
<dbReference type="GO" id="GO:0015920">
    <property type="term" value="P:lipopolysaccharide transport"/>
    <property type="evidence" value="ECO:0007669"/>
    <property type="project" value="TreeGrafter"/>
</dbReference>
<gene>
    <name evidence="6" type="primary">lptE</name>
    <name evidence="8" type="ORF">E5Q11_07010</name>
</gene>
<organism evidence="8 9">
    <name type="scientific">Marinobacter confluentis</name>
    <dbReference type="NCBI Taxonomy" id="1697557"/>
    <lineage>
        <taxon>Bacteria</taxon>
        <taxon>Pseudomonadati</taxon>
        <taxon>Pseudomonadota</taxon>
        <taxon>Gammaproteobacteria</taxon>
        <taxon>Pseudomonadales</taxon>
        <taxon>Marinobacteraceae</taxon>
        <taxon>Marinobacter</taxon>
    </lineage>
</organism>
<keyword evidence="1 6" id="KW-0732">Signal</keyword>
<keyword evidence="9" id="KW-1185">Reference proteome</keyword>
<dbReference type="PANTHER" id="PTHR38098">
    <property type="entry name" value="LPS-ASSEMBLY LIPOPROTEIN LPTE"/>
    <property type="match status" value="1"/>
</dbReference>
<dbReference type="PANTHER" id="PTHR38098:SF1">
    <property type="entry name" value="LPS-ASSEMBLY LIPOPROTEIN LPTE"/>
    <property type="match status" value="1"/>
</dbReference>
<evidence type="ECO:0000256" key="4">
    <source>
        <dbReference type="ARBA" id="ARBA00023237"/>
    </source>
</evidence>
<feature type="signal peptide" evidence="7">
    <location>
        <begin position="1"/>
        <end position="17"/>
    </location>
</feature>
<dbReference type="OrthoDB" id="7349153at2"/>
<keyword evidence="5 6" id="KW-0449">Lipoprotein</keyword>
<dbReference type="GO" id="GO:0001530">
    <property type="term" value="F:lipopolysaccharide binding"/>
    <property type="evidence" value="ECO:0007669"/>
    <property type="project" value="TreeGrafter"/>
</dbReference>
<dbReference type="GO" id="GO:0009279">
    <property type="term" value="C:cell outer membrane"/>
    <property type="evidence" value="ECO:0007669"/>
    <property type="project" value="UniProtKB-SubCell"/>
</dbReference>
<comment type="caution">
    <text evidence="8">The sequence shown here is derived from an EMBL/GenBank/DDBJ whole genome shotgun (WGS) entry which is preliminary data.</text>
</comment>
<evidence type="ECO:0000256" key="6">
    <source>
        <dbReference type="HAMAP-Rule" id="MF_01186"/>
    </source>
</evidence>
<dbReference type="GO" id="GO:1990351">
    <property type="term" value="C:transporter complex"/>
    <property type="evidence" value="ECO:0007669"/>
    <property type="project" value="TreeGrafter"/>
</dbReference>
<comment type="subcellular location">
    <subcellularLocation>
        <location evidence="6">Cell outer membrane</location>
        <topology evidence="6">Lipid-anchor</topology>
    </subcellularLocation>
</comment>
<evidence type="ECO:0000313" key="8">
    <source>
        <dbReference type="EMBL" id="TGN40036.1"/>
    </source>
</evidence>
<dbReference type="Pfam" id="PF04390">
    <property type="entry name" value="LptE"/>
    <property type="match status" value="1"/>
</dbReference>
<dbReference type="RefSeq" id="WP_135802699.1">
    <property type="nucleotide sequence ID" value="NZ_SRPF01000002.1"/>
</dbReference>
<evidence type="ECO:0000256" key="7">
    <source>
        <dbReference type="SAM" id="SignalP"/>
    </source>
</evidence>
<dbReference type="AlphaFoldDB" id="A0A4Z1C9G6"/>
<protein>
    <recommendedName>
        <fullName evidence="6">LPS-assembly lipoprotein LptE</fullName>
    </recommendedName>
</protein>
<dbReference type="HAMAP" id="MF_01186">
    <property type="entry name" value="LPS_assembly_LptE"/>
    <property type="match status" value="1"/>
</dbReference>
<proteinExistence type="inferred from homology"/>
<dbReference type="Proteomes" id="UP000298325">
    <property type="component" value="Unassembled WGS sequence"/>
</dbReference>
<comment type="subunit">
    <text evidence="6">Component of the lipopolysaccharide transport and assembly complex. Interacts with LptD.</text>
</comment>
<comment type="similarity">
    <text evidence="6">Belongs to the LptE lipoprotein family.</text>
</comment>
<evidence type="ECO:0000256" key="3">
    <source>
        <dbReference type="ARBA" id="ARBA00023139"/>
    </source>
</evidence>